<evidence type="ECO:0000313" key="2">
    <source>
        <dbReference type="EMBL" id="GKU94291.1"/>
    </source>
</evidence>
<dbReference type="AlphaFoldDB" id="A0AAV5I7X8"/>
<feature type="compositionally biased region" description="Basic residues" evidence="1">
    <location>
        <begin position="1"/>
        <end position="15"/>
    </location>
</feature>
<gene>
    <name evidence="2" type="ORF">SLEP1_g7807</name>
</gene>
<name>A0AAV5I7X8_9ROSI</name>
<sequence>MPSAAKRRKAAKKKREKEANNNNASSTTTNNRSHGTLLWPIYPFSLSPIMFSPFRSIY</sequence>
<evidence type="ECO:0000313" key="3">
    <source>
        <dbReference type="Proteomes" id="UP001054252"/>
    </source>
</evidence>
<evidence type="ECO:0000256" key="1">
    <source>
        <dbReference type="SAM" id="MobiDB-lite"/>
    </source>
</evidence>
<comment type="caution">
    <text evidence="2">The sequence shown here is derived from an EMBL/GenBank/DDBJ whole genome shotgun (WGS) entry which is preliminary data.</text>
</comment>
<proteinExistence type="predicted"/>
<accession>A0AAV5I7X8</accession>
<feature type="region of interest" description="Disordered" evidence="1">
    <location>
        <begin position="1"/>
        <end position="36"/>
    </location>
</feature>
<protein>
    <submittedName>
        <fullName evidence="2">Uncharacterized protein</fullName>
    </submittedName>
</protein>
<organism evidence="2 3">
    <name type="scientific">Rubroshorea leprosula</name>
    <dbReference type="NCBI Taxonomy" id="152421"/>
    <lineage>
        <taxon>Eukaryota</taxon>
        <taxon>Viridiplantae</taxon>
        <taxon>Streptophyta</taxon>
        <taxon>Embryophyta</taxon>
        <taxon>Tracheophyta</taxon>
        <taxon>Spermatophyta</taxon>
        <taxon>Magnoliopsida</taxon>
        <taxon>eudicotyledons</taxon>
        <taxon>Gunneridae</taxon>
        <taxon>Pentapetalae</taxon>
        <taxon>rosids</taxon>
        <taxon>malvids</taxon>
        <taxon>Malvales</taxon>
        <taxon>Dipterocarpaceae</taxon>
        <taxon>Rubroshorea</taxon>
    </lineage>
</organism>
<dbReference type="EMBL" id="BPVZ01000008">
    <property type="protein sequence ID" value="GKU94291.1"/>
    <property type="molecule type" value="Genomic_DNA"/>
</dbReference>
<dbReference type="Proteomes" id="UP001054252">
    <property type="component" value="Unassembled WGS sequence"/>
</dbReference>
<feature type="compositionally biased region" description="Low complexity" evidence="1">
    <location>
        <begin position="20"/>
        <end position="33"/>
    </location>
</feature>
<keyword evidence="3" id="KW-1185">Reference proteome</keyword>
<reference evidence="2 3" key="1">
    <citation type="journal article" date="2021" name="Commun. Biol.">
        <title>The genome of Shorea leprosula (Dipterocarpaceae) highlights the ecological relevance of drought in aseasonal tropical rainforests.</title>
        <authorList>
            <person name="Ng K.K.S."/>
            <person name="Kobayashi M.J."/>
            <person name="Fawcett J.A."/>
            <person name="Hatakeyama M."/>
            <person name="Paape T."/>
            <person name="Ng C.H."/>
            <person name="Ang C.C."/>
            <person name="Tnah L.H."/>
            <person name="Lee C.T."/>
            <person name="Nishiyama T."/>
            <person name="Sese J."/>
            <person name="O'Brien M.J."/>
            <person name="Copetti D."/>
            <person name="Mohd Noor M.I."/>
            <person name="Ong R.C."/>
            <person name="Putra M."/>
            <person name="Sireger I.Z."/>
            <person name="Indrioko S."/>
            <person name="Kosugi Y."/>
            <person name="Izuno A."/>
            <person name="Isagi Y."/>
            <person name="Lee S.L."/>
            <person name="Shimizu K.K."/>
        </authorList>
    </citation>
    <scope>NUCLEOTIDE SEQUENCE [LARGE SCALE GENOMIC DNA]</scope>
    <source>
        <strain evidence="2">214</strain>
    </source>
</reference>